<dbReference type="AlphaFoldDB" id="S8DW30"/>
<evidence type="ECO:0000313" key="3">
    <source>
        <dbReference type="Proteomes" id="UP000015241"/>
    </source>
</evidence>
<dbReference type="EMBL" id="KE504177">
    <property type="protein sequence ID" value="EPS97351.1"/>
    <property type="molecule type" value="Genomic_DNA"/>
</dbReference>
<dbReference type="OrthoDB" id="2755464at2759"/>
<evidence type="ECO:0000256" key="1">
    <source>
        <dbReference type="SAM" id="MobiDB-lite"/>
    </source>
</evidence>
<feature type="region of interest" description="Disordered" evidence="1">
    <location>
        <begin position="65"/>
        <end position="103"/>
    </location>
</feature>
<reference evidence="2 3" key="1">
    <citation type="journal article" date="2012" name="Science">
        <title>The Paleozoic origin of enzymatic lignin decomposition reconstructed from 31 fungal genomes.</title>
        <authorList>
            <person name="Floudas D."/>
            <person name="Binder M."/>
            <person name="Riley R."/>
            <person name="Barry K."/>
            <person name="Blanchette R.A."/>
            <person name="Henrissat B."/>
            <person name="Martinez A.T."/>
            <person name="Otillar R."/>
            <person name="Spatafora J.W."/>
            <person name="Yadav J.S."/>
            <person name="Aerts A."/>
            <person name="Benoit I."/>
            <person name="Boyd A."/>
            <person name="Carlson A."/>
            <person name="Copeland A."/>
            <person name="Coutinho P.M."/>
            <person name="de Vries R.P."/>
            <person name="Ferreira P."/>
            <person name="Findley K."/>
            <person name="Foster B."/>
            <person name="Gaskell J."/>
            <person name="Glotzer D."/>
            <person name="Gorecki P."/>
            <person name="Heitman J."/>
            <person name="Hesse C."/>
            <person name="Hori C."/>
            <person name="Igarashi K."/>
            <person name="Jurgens J.A."/>
            <person name="Kallen N."/>
            <person name="Kersten P."/>
            <person name="Kohler A."/>
            <person name="Kuees U."/>
            <person name="Kumar T.K.A."/>
            <person name="Kuo A."/>
            <person name="LaButti K."/>
            <person name="Larrondo L.F."/>
            <person name="Lindquist E."/>
            <person name="Ling A."/>
            <person name="Lombard V."/>
            <person name="Lucas S."/>
            <person name="Lundell T."/>
            <person name="Martin R."/>
            <person name="McLaughlin D.J."/>
            <person name="Morgenstern I."/>
            <person name="Morin E."/>
            <person name="Murat C."/>
            <person name="Nagy L.G."/>
            <person name="Nolan M."/>
            <person name="Ohm R.A."/>
            <person name="Patyshakuliyeva A."/>
            <person name="Rokas A."/>
            <person name="Ruiz-Duenas F.J."/>
            <person name="Sabat G."/>
            <person name="Salamov A."/>
            <person name="Samejima M."/>
            <person name="Schmutz J."/>
            <person name="Slot J.C."/>
            <person name="St John F."/>
            <person name="Stenlid J."/>
            <person name="Sun H."/>
            <person name="Sun S."/>
            <person name="Syed K."/>
            <person name="Tsang A."/>
            <person name="Wiebenga A."/>
            <person name="Young D."/>
            <person name="Pisabarro A."/>
            <person name="Eastwood D.C."/>
            <person name="Martin F."/>
            <person name="Cullen D."/>
            <person name="Grigoriev I.V."/>
            <person name="Hibbett D.S."/>
        </authorList>
    </citation>
    <scope>NUCLEOTIDE SEQUENCE</scope>
    <source>
        <strain evidence="3">FP-58527</strain>
    </source>
</reference>
<gene>
    <name evidence="2" type="ORF">FOMPIDRAFT_93654</name>
</gene>
<dbReference type="InParanoid" id="S8DW30"/>
<feature type="compositionally biased region" description="Low complexity" evidence="1">
    <location>
        <begin position="127"/>
        <end position="143"/>
    </location>
</feature>
<feature type="compositionally biased region" description="Pro residues" evidence="1">
    <location>
        <begin position="71"/>
        <end position="80"/>
    </location>
</feature>
<evidence type="ECO:0000313" key="2">
    <source>
        <dbReference type="EMBL" id="EPS97351.1"/>
    </source>
</evidence>
<evidence type="ECO:0008006" key="4">
    <source>
        <dbReference type="Google" id="ProtNLM"/>
    </source>
</evidence>
<protein>
    <recommendedName>
        <fullName evidence="4">Retrotransposon gag domain-containing protein</fullName>
    </recommendedName>
</protein>
<keyword evidence="3" id="KW-1185">Reference proteome</keyword>
<name>S8DW30_FOMSC</name>
<feature type="region of interest" description="Disordered" evidence="1">
    <location>
        <begin position="126"/>
        <end position="149"/>
    </location>
</feature>
<proteinExistence type="predicted"/>
<accession>S8DW30</accession>
<organism evidence="2 3">
    <name type="scientific">Fomitopsis schrenkii</name>
    <name type="common">Brown rot fungus</name>
    <dbReference type="NCBI Taxonomy" id="2126942"/>
    <lineage>
        <taxon>Eukaryota</taxon>
        <taxon>Fungi</taxon>
        <taxon>Dikarya</taxon>
        <taxon>Basidiomycota</taxon>
        <taxon>Agaricomycotina</taxon>
        <taxon>Agaricomycetes</taxon>
        <taxon>Polyporales</taxon>
        <taxon>Fomitopsis</taxon>
    </lineage>
</organism>
<sequence>MFKKGLWSDVKALFVTLTGSNMPTTIDAYIAQAITFNNSLHAQAQELKVKRDSLATLLPVPSQVSTVAPSAPRPAAPTDPVPMEVDAICHRGPVSPQERQRRRDQGLCAYCGGKHKIDDCKALAKHNANGGKKSSPGSSQQGKAKPEAH</sequence>
<dbReference type="Proteomes" id="UP000015241">
    <property type="component" value="Unassembled WGS sequence"/>
</dbReference>
<dbReference type="HOGENOM" id="CLU_1749673_0_0_1"/>
<dbReference type="STRING" id="743788.S8DW30"/>